<dbReference type="CDD" id="cd05353">
    <property type="entry name" value="hydroxyacyl-CoA-like_DH_SDR_c-like"/>
    <property type="match status" value="1"/>
</dbReference>
<dbReference type="Gene3D" id="3.40.50.720">
    <property type="entry name" value="NAD(P)-binding Rossmann-like Domain"/>
    <property type="match status" value="1"/>
</dbReference>
<dbReference type="RefSeq" id="WP_057858081.1">
    <property type="nucleotide sequence ID" value="NZ_LLYB01000057.1"/>
</dbReference>
<proteinExistence type="inferred from homology"/>
<gene>
    <name evidence="4" type="ORF">CQ14_10625</name>
</gene>
<comment type="caution">
    <text evidence="4">The sequence shown here is derived from an EMBL/GenBank/DDBJ whole genome shotgun (WGS) entry which is preliminary data.</text>
</comment>
<evidence type="ECO:0000256" key="3">
    <source>
        <dbReference type="RuleBase" id="RU000363"/>
    </source>
</evidence>
<sequence>MGLLDGKVAIITGAGGGLGEAYAKLFAREGAAVVVNDLGGPRDGSGSDKSMAQQVVDAIKADGGRAVANGSDISTIAGGQSVFDDAIKNFGRADILVNNAGILLDETFAKAKEANWDKVIKVHLKGTFCCTQPVFKWMRENGGGVIVNTSSTSGLIGNFGQTNYGAAKGGIWGLSNVLAIEGRKYNIRIWTLAPGALTRMTADLPRYKENPGAALGPDGIAPAVLYMVSDLSGDQTGKVLGVSGPRGVREMRMMEMEGWTPPFTGWKAEDIVTHAKEIFFSEEEIKKSARRFK</sequence>
<dbReference type="GO" id="GO:0016491">
    <property type="term" value="F:oxidoreductase activity"/>
    <property type="evidence" value="ECO:0007669"/>
    <property type="project" value="UniProtKB-KW"/>
</dbReference>
<dbReference type="InterPro" id="IPR020904">
    <property type="entry name" value="Sc_DH/Rdtase_CS"/>
</dbReference>
<dbReference type="SUPFAM" id="SSF51735">
    <property type="entry name" value="NAD(P)-binding Rossmann-fold domains"/>
    <property type="match status" value="1"/>
</dbReference>
<dbReference type="PRINTS" id="PR00080">
    <property type="entry name" value="SDRFAMILY"/>
</dbReference>
<dbReference type="Proteomes" id="UP000051660">
    <property type="component" value="Unassembled WGS sequence"/>
</dbReference>
<comment type="similarity">
    <text evidence="1 3">Belongs to the short-chain dehydrogenases/reductases (SDR) family.</text>
</comment>
<evidence type="ECO:0000256" key="1">
    <source>
        <dbReference type="ARBA" id="ARBA00006484"/>
    </source>
</evidence>
<dbReference type="AlphaFoldDB" id="A0A0R3MZC5"/>
<organism evidence="4 5">
    <name type="scientific">Bradyrhizobium lablabi</name>
    <dbReference type="NCBI Taxonomy" id="722472"/>
    <lineage>
        <taxon>Bacteria</taxon>
        <taxon>Pseudomonadati</taxon>
        <taxon>Pseudomonadota</taxon>
        <taxon>Alphaproteobacteria</taxon>
        <taxon>Hyphomicrobiales</taxon>
        <taxon>Nitrobacteraceae</taxon>
        <taxon>Bradyrhizobium</taxon>
    </lineage>
</organism>
<dbReference type="Pfam" id="PF00106">
    <property type="entry name" value="adh_short"/>
    <property type="match status" value="1"/>
</dbReference>
<dbReference type="InterPro" id="IPR051687">
    <property type="entry name" value="Peroxisomal_Beta-Oxidation"/>
</dbReference>
<evidence type="ECO:0000313" key="4">
    <source>
        <dbReference type="EMBL" id="KRR25426.1"/>
    </source>
</evidence>
<dbReference type="PRINTS" id="PR00081">
    <property type="entry name" value="GDHRDH"/>
</dbReference>
<dbReference type="InterPro" id="IPR002347">
    <property type="entry name" value="SDR_fam"/>
</dbReference>
<reference evidence="4 5" key="1">
    <citation type="submission" date="2014-03" db="EMBL/GenBank/DDBJ databases">
        <title>Bradyrhizobium valentinum sp. nov., isolated from effective nodules of Lupinus mariae-josephae, a lupine endemic of basic-lime soils in Eastern Spain.</title>
        <authorList>
            <person name="Duran D."/>
            <person name="Rey L."/>
            <person name="Navarro A."/>
            <person name="Busquets A."/>
            <person name="Imperial J."/>
            <person name="Ruiz-Argueso T."/>
        </authorList>
    </citation>
    <scope>NUCLEOTIDE SEQUENCE [LARGE SCALE GENOMIC DNA]</scope>
    <source>
        <strain evidence="4 5">CCBAU 23086</strain>
    </source>
</reference>
<name>A0A0R3MZC5_9BRAD</name>
<dbReference type="EMBL" id="LLYB01000057">
    <property type="protein sequence ID" value="KRR25426.1"/>
    <property type="molecule type" value="Genomic_DNA"/>
</dbReference>
<dbReference type="OrthoDB" id="9804774at2"/>
<accession>A0A0R3MZC5</accession>
<dbReference type="STRING" id="722472.SAMN05444321_7090"/>
<dbReference type="PROSITE" id="PS00061">
    <property type="entry name" value="ADH_SHORT"/>
    <property type="match status" value="1"/>
</dbReference>
<evidence type="ECO:0000256" key="2">
    <source>
        <dbReference type="ARBA" id="ARBA00023002"/>
    </source>
</evidence>
<dbReference type="PANTHER" id="PTHR45024">
    <property type="entry name" value="DEHYDROGENASES, SHORT CHAIN"/>
    <property type="match status" value="1"/>
</dbReference>
<dbReference type="PANTHER" id="PTHR45024:SF2">
    <property type="entry name" value="SCP2 DOMAIN-CONTAINING PROTEIN"/>
    <property type="match status" value="1"/>
</dbReference>
<keyword evidence="2" id="KW-0560">Oxidoreductase</keyword>
<evidence type="ECO:0000313" key="5">
    <source>
        <dbReference type="Proteomes" id="UP000051660"/>
    </source>
</evidence>
<dbReference type="InterPro" id="IPR036291">
    <property type="entry name" value="NAD(P)-bd_dom_sf"/>
</dbReference>
<protein>
    <submittedName>
        <fullName evidence="4">Short-chain dehydrogenase</fullName>
    </submittedName>
</protein>
<dbReference type="FunFam" id="3.40.50.720:FF:000084">
    <property type="entry name" value="Short-chain dehydrogenase reductase"/>
    <property type="match status" value="1"/>
</dbReference>